<dbReference type="PANTHER" id="PTHR21240">
    <property type="entry name" value="2-AMINO-3-CARBOXYLMUCONATE-6-SEMIALDEHYDE DECARBOXYLASE"/>
    <property type="match status" value="1"/>
</dbReference>
<organism evidence="3 4">
    <name type="scientific">Pseudonocardia xishanensis</name>
    <dbReference type="NCBI Taxonomy" id="630995"/>
    <lineage>
        <taxon>Bacteria</taxon>
        <taxon>Bacillati</taxon>
        <taxon>Actinomycetota</taxon>
        <taxon>Actinomycetes</taxon>
        <taxon>Pseudonocardiales</taxon>
        <taxon>Pseudonocardiaceae</taxon>
        <taxon>Pseudonocardia</taxon>
    </lineage>
</organism>
<dbReference type="InterPro" id="IPR006680">
    <property type="entry name" value="Amidohydro-rel"/>
</dbReference>
<dbReference type="SUPFAM" id="SSF51556">
    <property type="entry name" value="Metallo-dependent hydrolases"/>
    <property type="match status" value="1"/>
</dbReference>
<reference evidence="4" key="1">
    <citation type="journal article" date="2019" name="Int. J. Syst. Evol. Microbiol.">
        <title>The Global Catalogue of Microorganisms (GCM) 10K type strain sequencing project: providing services to taxonomists for standard genome sequencing and annotation.</title>
        <authorList>
            <consortium name="The Broad Institute Genomics Platform"/>
            <consortium name="The Broad Institute Genome Sequencing Center for Infectious Disease"/>
            <person name="Wu L."/>
            <person name="Ma J."/>
        </authorList>
    </citation>
    <scope>NUCLEOTIDE SEQUENCE [LARGE SCALE GENOMIC DNA]</scope>
    <source>
        <strain evidence="4">JCM 17906</strain>
    </source>
</reference>
<dbReference type="PANTHER" id="PTHR21240:SF28">
    <property type="entry name" value="ISO-OROTATE DECARBOXYLASE (EUROFUNG)"/>
    <property type="match status" value="1"/>
</dbReference>
<dbReference type="Gene3D" id="3.20.20.140">
    <property type="entry name" value="Metal-dependent hydrolases"/>
    <property type="match status" value="1"/>
</dbReference>
<evidence type="ECO:0000313" key="3">
    <source>
        <dbReference type="EMBL" id="GAA4548293.1"/>
    </source>
</evidence>
<name>A0ABP8RU15_9PSEU</name>
<accession>A0ABP8RU15</accession>
<evidence type="ECO:0000259" key="2">
    <source>
        <dbReference type="Pfam" id="PF04909"/>
    </source>
</evidence>
<dbReference type="InterPro" id="IPR032465">
    <property type="entry name" value="ACMSD"/>
</dbReference>
<gene>
    <name evidence="3" type="ORF">GCM10023175_34190</name>
</gene>
<dbReference type="RefSeq" id="WP_345418965.1">
    <property type="nucleotide sequence ID" value="NZ_BAABGT010000040.1"/>
</dbReference>
<proteinExistence type="predicted"/>
<dbReference type="Proteomes" id="UP001501598">
    <property type="component" value="Unassembled WGS sequence"/>
</dbReference>
<protein>
    <submittedName>
        <fullName evidence="3">Amidohydrolase family protein</fullName>
    </submittedName>
</protein>
<comment type="caution">
    <text evidence="3">The sequence shown here is derived from an EMBL/GenBank/DDBJ whole genome shotgun (WGS) entry which is preliminary data.</text>
</comment>
<dbReference type="Pfam" id="PF04909">
    <property type="entry name" value="Amidohydro_2"/>
    <property type="match status" value="1"/>
</dbReference>
<evidence type="ECO:0000313" key="4">
    <source>
        <dbReference type="Proteomes" id="UP001501598"/>
    </source>
</evidence>
<sequence length="357" mass="40117">MGAAAPTTVIDSDVHERLSGTDVLLPYLAKPWHSYVTDYDFKSGYIKGGFPYALKGGDRLDWSTKYGPAAVSVEAMRHHLFEESDTSLAILNGFFHFSAMAASFEFATALASAYNDWQIAEWLDKEPRLRGSVHVVAADPASAVREIDRVAAHPGMVQVFMPTVGDRQYGDPYYHPIYEAAARHDLVVTFHHGAPTPTLLGYPRYFAEWHVLAAPQAAMSQLTSLVFNGVLDRFDGLKFLFLECSLGWLPWHMRRMDENLREFSTEVPWVRRLPSEAVRASVRLSTQPMGELKPSEYKRLVEELETDELFLFSSDYPHYDADDAAKTFPESLPDAMREAVLFRNALATFPRLSGVTA</sequence>
<dbReference type="InterPro" id="IPR032466">
    <property type="entry name" value="Metal_Hydrolase"/>
</dbReference>
<dbReference type="EMBL" id="BAABGT010000040">
    <property type="protein sequence ID" value="GAA4548293.1"/>
    <property type="molecule type" value="Genomic_DNA"/>
</dbReference>
<evidence type="ECO:0000256" key="1">
    <source>
        <dbReference type="ARBA" id="ARBA00023239"/>
    </source>
</evidence>
<keyword evidence="1" id="KW-0456">Lyase</keyword>
<feature type="domain" description="Amidohydrolase-related" evidence="2">
    <location>
        <begin position="68"/>
        <end position="350"/>
    </location>
</feature>
<keyword evidence="4" id="KW-1185">Reference proteome</keyword>